<feature type="binding site" evidence="16">
    <location>
        <begin position="365"/>
        <end position="370"/>
    </location>
    <ligand>
        <name>substrate</name>
    </ligand>
</feature>
<comment type="similarity">
    <text evidence="3 14">Belongs to the glycosyl hydrolase 13 family.</text>
</comment>
<dbReference type="Pfam" id="PF11941">
    <property type="entry name" value="DUF3459"/>
    <property type="match status" value="1"/>
</dbReference>
<dbReference type="PIRSF" id="PIRSF006337">
    <property type="entry name" value="Trehalose_TreZ"/>
    <property type="match status" value="1"/>
</dbReference>
<dbReference type="PATRIC" id="fig|1469144.10.peg.1774"/>
<dbReference type="STRING" id="1469144.LI90_1624"/>
<comment type="caution">
    <text evidence="19">The sequence shown here is derived from an EMBL/GenBank/DDBJ whole genome shotgun (WGS) entry which is preliminary data.</text>
</comment>
<gene>
    <name evidence="19" type="ORF">LI90_1624</name>
</gene>
<evidence type="ECO:0000256" key="6">
    <source>
        <dbReference type="ARBA" id="ARBA00022490"/>
    </source>
</evidence>
<evidence type="ECO:0000256" key="14">
    <source>
        <dbReference type="PIRNR" id="PIRNR006337"/>
    </source>
</evidence>
<dbReference type="InterPro" id="IPR017853">
    <property type="entry name" value="GH"/>
</dbReference>
<evidence type="ECO:0000256" key="4">
    <source>
        <dbReference type="ARBA" id="ARBA00012268"/>
    </source>
</evidence>
<feature type="binding site" evidence="16">
    <location>
        <begin position="299"/>
        <end position="303"/>
    </location>
    <ligand>
        <name>substrate</name>
    </ligand>
</feature>
<evidence type="ECO:0000256" key="13">
    <source>
        <dbReference type="NCBIfam" id="TIGR02402"/>
    </source>
</evidence>
<evidence type="ECO:0000256" key="15">
    <source>
        <dbReference type="PIRSR" id="PIRSR006337-1"/>
    </source>
</evidence>
<dbReference type="Proteomes" id="UP000070188">
    <property type="component" value="Unassembled WGS sequence"/>
</dbReference>
<feature type="binding site" evidence="16">
    <location>
        <begin position="237"/>
        <end position="242"/>
    </location>
    <ligand>
        <name>substrate</name>
    </ligand>
</feature>
<evidence type="ECO:0000256" key="3">
    <source>
        <dbReference type="ARBA" id="ARBA00008061"/>
    </source>
</evidence>
<evidence type="ECO:0000256" key="9">
    <source>
        <dbReference type="ARBA" id="ARBA00023295"/>
    </source>
</evidence>
<dbReference type="CDD" id="cd11325">
    <property type="entry name" value="AmyAc_GTHase"/>
    <property type="match status" value="1"/>
</dbReference>
<dbReference type="PANTHER" id="PTHR43651">
    <property type="entry name" value="1,4-ALPHA-GLUCAN-BRANCHING ENZYME"/>
    <property type="match status" value="1"/>
</dbReference>
<keyword evidence="7 14" id="KW-0378">Hydrolase</keyword>
<comment type="catalytic activity">
    <reaction evidence="12 14">
        <text>hydrolysis of (1-&gt;4)-alpha-D-glucosidic linkage in 4-alpha-D-[(1-&gt;4)-alpha-D-glucanosyl]n trehalose to yield trehalose and (1-&gt;4)-alpha-D-glucan.</text>
        <dbReference type="EC" id="3.2.1.141"/>
    </reaction>
</comment>
<comment type="subcellular location">
    <subcellularLocation>
        <location evidence="1 15">Cytoplasm</location>
    </subcellularLocation>
</comment>
<dbReference type="InterPro" id="IPR014756">
    <property type="entry name" value="Ig_E-set"/>
</dbReference>
<comment type="pathway">
    <text evidence="2 14">Glycan biosynthesis; trehalose biosynthesis.</text>
</comment>
<keyword evidence="9 14" id="KW-0326">Glycosidase</keyword>
<dbReference type="InterPro" id="IPR006047">
    <property type="entry name" value="GH13_cat_dom"/>
</dbReference>
<dbReference type="AlphaFoldDB" id="A0A132MQ34"/>
<evidence type="ECO:0000256" key="12">
    <source>
        <dbReference type="ARBA" id="ARBA00034013"/>
    </source>
</evidence>
<dbReference type="Gene3D" id="3.20.20.80">
    <property type="entry name" value="Glycosidases"/>
    <property type="match status" value="1"/>
</dbReference>
<protein>
    <recommendedName>
        <fullName evidence="5 13">Malto-oligosyltrehalose trehalohydrolase</fullName>
        <shortName evidence="14">MTHase</shortName>
        <ecNumber evidence="4 13">3.2.1.141</ecNumber>
    </recommendedName>
    <alternativeName>
        <fullName evidence="11 14">4-alpha-D-((1-&gt;4)-alpha-D-glucano)trehalose trehalohydrolase</fullName>
    </alternativeName>
    <alternativeName>
        <fullName evidence="10 14">Maltooligosyl trehalose trehalohydrolase</fullName>
    </alternativeName>
</protein>
<name>A0A132MQ34_9ACTN</name>
<dbReference type="InterPro" id="IPR022567">
    <property type="entry name" value="DUF3459"/>
</dbReference>
<dbReference type="GO" id="GO:0005737">
    <property type="term" value="C:cytoplasm"/>
    <property type="evidence" value="ECO:0007669"/>
    <property type="project" value="UniProtKB-SubCell"/>
</dbReference>
<dbReference type="InterPro" id="IPR013783">
    <property type="entry name" value="Ig-like_fold"/>
</dbReference>
<keyword evidence="8" id="KW-0119">Carbohydrate metabolism</keyword>
<dbReference type="SUPFAM" id="SSF51445">
    <property type="entry name" value="(Trans)glycosidases"/>
    <property type="match status" value="1"/>
</dbReference>
<accession>A0A132MQ34</accession>
<dbReference type="Gene3D" id="2.60.40.10">
    <property type="entry name" value="Immunoglobulins"/>
    <property type="match status" value="1"/>
</dbReference>
<dbReference type="SMART" id="SM00642">
    <property type="entry name" value="Aamy"/>
    <property type="match status" value="1"/>
</dbReference>
<feature type="active site" description="Nucleophile" evidence="15">
    <location>
        <position position="239"/>
    </location>
</feature>
<dbReference type="EMBL" id="LAXD01000001">
    <property type="protein sequence ID" value="KWW99984.1"/>
    <property type="molecule type" value="Genomic_DNA"/>
</dbReference>
<evidence type="ECO:0000256" key="2">
    <source>
        <dbReference type="ARBA" id="ARBA00005199"/>
    </source>
</evidence>
<reference evidence="20" key="1">
    <citation type="submission" date="2015-04" db="EMBL/GenBank/DDBJ databases">
        <title>Physiological reanalysis, assessment of diazotrophy, and genome sequences of multiple isolates of Streptomyces thermoautotrophicus.</title>
        <authorList>
            <person name="MacKellar D.C."/>
            <person name="Lieber L."/>
            <person name="Norman J."/>
            <person name="Bolger A."/>
            <person name="Tobin C."/>
            <person name="Murray J.W."/>
            <person name="Chang R."/>
            <person name="Ford T."/>
            <person name="Nguyen P.Q."/>
            <person name="Woodward J."/>
            <person name="Permingeat H."/>
            <person name="Joshi N.S."/>
            <person name="Silver P.A."/>
            <person name="Usadel B."/>
            <person name="Rutherford A.W."/>
            <person name="Friesen M."/>
            <person name="Prell J."/>
        </authorList>
    </citation>
    <scope>NUCLEOTIDE SEQUENCE [LARGE SCALE GENOMIC DNA]</scope>
    <source>
        <strain evidence="20">H1</strain>
    </source>
</reference>
<evidence type="ECO:0000313" key="19">
    <source>
        <dbReference type="EMBL" id="KWW99984.1"/>
    </source>
</evidence>
<evidence type="ECO:0000256" key="7">
    <source>
        <dbReference type="ARBA" id="ARBA00022801"/>
    </source>
</evidence>
<dbReference type="GO" id="GO:0033942">
    <property type="term" value="F:4-alpha-D-(1-&gt;4)-alpha-D-glucanotrehalose trehalohydrolase activity"/>
    <property type="evidence" value="ECO:0007669"/>
    <property type="project" value="UniProtKB-EC"/>
</dbReference>
<feature type="site" description="Transition state stabilizer" evidence="17">
    <location>
        <position position="366"/>
    </location>
</feature>
<feature type="active site" description="Proton donor" evidence="15">
    <location>
        <position position="274"/>
    </location>
</feature>
<dbReference type="EC" id="3.2.1.141" evidence="4 13"/>
<evidence type="ECO:0000259" key="18">
    <source>
        <dbReference type="SMART" id="SM00642"/>
    </source>
</evidence>
<keyword evidence="20" id="KW-1185">Reference proteome</keyword>
<dbReference type="Pfam" id="PF00128">
    <property type="entry name" value="Alpha-amylase"/>
    <property type="match status" value="1"/>
</dbReference>
<dbReference type="PANTHER" id="PTHR43651:SF11">
    <property type="entry name" value="MALTO-OLIGOSYLTREHALOSE TREHALOHYDROLASE"/>
    <property type="match status" value="1"/>
</dbReference>
<evidence type="ECO:0000256" key="16">
    <source>
        <dbReference type="PIRSR" id="PIRSR006337-2"/>
    </source>
</evidence>
<evidence type="ECO:0000256" key="5">
    <source>
        <dbReference type="ARBA" id="ARBA00015938"/>
    </source>
</evidence>
<dbReference type="UniPathway" id="UPA00299"/>
<dbReference type="InterPro" id="IPR044901">
    <property type="entry name" value="Trehalose_TreZ_E-set_sf"/>
</dbReference>
<evidence type="ECO:0000313" key="20">
    <source>
        <dbReference type="Proteomes" id="UP000070188"/>
    </source>
</evidence>
<dbReference type="Gene3D" id="1.10.10.760">
    <property type="entry name" value="E-set domains of sugar-utilizing enzymes"/>
    <property type="match status" value="1"/>
</dbReference>
<proteinExistence type="inferred from homology"/>
<sequence>MWAPYAGQVEIEIGGKRYRMRPGRAPGWWRAEVPEARHGTDYVFRLDGGEPLPDPRSPWQPHGVHGPSRFVDHSAFPWTDRGWTGRPLPGGVVYELHIGTFTPEGTFDAAIGRLDHLVDLGVTHVEVMPVNAFPGRHGWGYDGVGLWAVHDPYGGPDGFKRFVDACHGRGLAVILDVVYNHLGPGGNYLARFGPYFTDRGHTPWGPAVNLEGSDEVRRFVVENALYWLREYHVDGLRLDAVHALVDTRRLLEELAVQVEALATAQNRPLTLIAESDPSDPRLVTPREAGGYGLHAQWNDDFHHALRSLLTGERHGYHGDCEPLPALAKALTGGHDASTFRARRHGRPVDTRTTPAHRFVCYLQNHDQVGNRAAGDRLSATLRPEPLKIGAALLLTAPFTPMLFMGEEWAASTPWQYFTDHPEPELAQAVREGRRAESAGWDPTAVPDPQDERTFQRSKLDWREKDRDEHAAVLRWYRRLIALRRRYPQLADPWLDRVHVVYDEENRWLVVSRGRLRVAVNLSPEPRKIPLDAIPVGVCAVSVPGFVFDRWGIRLAPESVAVVETLG</sequence>
<dbReference type="CDD" id="cd02853">
    <property type="entry name" value="E_set_MTHase_like_N"/>
    <property type="match status" value="1"/>
</dbReference>
<keyword evidence="6" id="KW-0963">Cytoplasm</keyword>
<evidence type="ECO:0000256" key="11">
    <source>
        <dbReference type="ARBA" id="ARBA00033284"/>
    </source>
</evidence>
<dbReference type="InterPro" id="IPR012768">
    <property type="entry name" value="Trehalose_TreZ"/>
</dbReference>
<organism evidence="19 20">
    <name type="scientific">Carbonactinospora thermoautotrophica</name>
    <dbReference type="NCBI Taxonomy" id="1469144"/>
    <lineage>
        <taxon>Bacteria</taxon>
        <taxon>Bacillati</taxon>
        <taxon>Actinomycetota</taxon>
        <taxon>Actinomycetes</taxon>
        <taxon>Kitasatosporales</taxon>
        <taxon>Carbonactinosporaceae</taxon>
        <taxon>Carbonactinospora</taxon>
    </lineage>
</organism>
<evidence type="ECO:0000256" key="1">
    <source>
        <dbReference type="ARBA" id="ARBA00004496"/>
    </source>
</evidence>
<evidence type="ECO:0000256" key="10">
    <source>
        <dbReference type="ARBA" id="ARBA00032057"/>
    </source>
</evidence>
<dbReference type="GO" id="GO:0005992">
    <property type="term" value="P:trehalose biosynthetic process"/>
    <property type="evidence" value="ECO:0007669"/>
    <property type="project" value="UniProtKB-UniRule"/>
</dbReference>
<evidence type="ECO:0000256" key="8">
    <source>
        <dbReference type="ARBA" id="ARBA00023277"/>
    </source>
</evidence>
<dbReference type="SUPFAM" id="SSF81296">
    <property type="entry name" value="E set domains"/>
    <property type="match status" value="1"/>
</dbReference>
<dbReference type="NCBIfam" id="TIGR02402">
    <property type="entry name" value="trehalose_TreZ"/>
    <property type="match status" value="1"/>
</dbReference>
<evidence type="ECO:0000256" key="17">
    <source>
        <dbReference type="PIRSR" id="PIRSR006337-3"/>
    </source>
</evidence>
<feature type="domain" description="Glycosyl hydrolase family 13 catalytic" evidence="18">
    <location>
        <begin position="67"/>
        <end position="433"/>
    </location>
</feature>